<dbReference type="AlphaFoldDB" id="A0A0G1D570"/>
<name>A0A0G1D570_9BACT</name>
<feature type="transmembrane region" description="Helical" evidence="1">
    <location>
        <begin position="266"/>
        <end position="288"/>
    </location>
</feature>
<accession>A0A0G1D570</accession>
<proteinExistence type="predicted"/>
<gene>
    <name evidence="2" type="ORF">UV20_C0003G0105</name>
</gene>
<evidence type="ECO:0000313" key="3">
    <source>
        <dbReference type="Proteomes" id="UP000034837"/>
    </source>
</evidence>
<evidence type="ECO:0000313" key="2">
    <source>
        <dbReference type="EMBL" id="KKS57163.1"/>
    </source>
</evidence>
<organism evidence="2 3">
    <name type="scientific">Candidatus Magasanikbacteria bacterium GW2011_GWA2_42_32</name>
    <dbReference type="NCBI Taxonomy" id="1619039"/>
    <lineage>
        <taxon>Bacteria</taxon>
        <taxon>Candidatus Magasanikiibacteriota</taxon>
    </lineage>
</organism>
<feature type="transmembrane region" description="Helical" evidence="1">
    <location>
        <begin position="166"/>
        <end position="195"/>
    </location>
</feature>
<dbReference type="EMBL" id="LCDO01000003">
    <property type="protein sequence ID" value="KKS57163.1"/>
    <property type="molecule type" value="Genomic_DNA"/>
</dbReference>
<evidence type="ECO:0000256" key="1">
    <source>
        <dbReference type="SAM" id="Phobius"/>
    </source>
</evidence>
<reference evidence="2 3" key="1">
    <citation type="journal article" date="2015" name="Nature">
        <title>rRNA introns, odd ribosomes, and small enigmatic genomes across a large radiation of phyla.</title>
        <authorList>
            <person name="Brown C.T."/>
            <person name="Hug L.A."/>
            <person name="Thomas B.C."/>
            <person name="Sharon I."/>
            <person name="Castelle C.J."/>
            <person name="Singh A."/>
            <person name="Wilkins M.J."/>
            <person name="Williams K.H."/>
            <person name="Banfield J.F."/>
        </authorList>
    </citation>
    <scope>NUCLEOTIDE SEQUENCE [LARGE SCALE GENOMIC DNA]</scope>
</reference>
<feature type="transmembrane region" description="Helical" evidence="1">
    <location>
        <begin position="25"/>
        <end position="45"/>
    </location>
</feature>
<feature type="transmembrane region" description="Helical" evidence="1">
    <location>
        <begin position="127"/>
        <end position="154"/>
    </location>
</feature>
<protein>
    <submittedName>
        <fullName evidence="2">Putative membrane protein</fullName>
    </submittedName>
</protein>
<feature type="transmembrane region" description="Helical" evidence="1">
    <location>
        <begin position="234"/>
        <end position="259"/>
    </location>
</feature>
<feature type="transmembrane region" description="Helical" evidence="1">
    <location>
        <begin position="74"/>
        <end position="106"/>
    </location>
</feature>
<comment type="caution">
    <text evidence="2">The sequence shown here is derived from an EMBL/GenBank/DDBJ whole genome shotgun (WGS) entry which is preliminary data.</text>
</comment>
<keyword evidence="1" id="KW-1133">Transmembrane helix</keyword>
<sequence length="319" mass="36908">MSTKHSSLYRQIISQAWKISWHHKMMWVFGIFSAFIATGGALEIFSRNVQMIFTPHLPFFWRAEMHFVGGWSKIPLLIMLFLLCLGLAVFFVLMIVRSFATLILATDKYEGKKMDLGKIWQQTNKNFWLVFWPLLVLKIIVGLAILLSIFPLWLIWSGYNSNIWPWIYPILFILGVVITIIASLLMVLAGAYATIKKYPLLKSLKMAWFLFIKNWLTSLEMAVVIFLLNFLFGILTIFGLFIIAIPTFLFVFFGLLILFPVLTNVAFFLGTLFSILLILWLAGFLGTFHTVAWTLLFKRMEEGTATAKLHRLANQLFRR</sequence>
<keyword evidence="1" id="KW-0812">Transmembrane</keyword>
<dbReference type="Proteomes" id="UP000034837">
    <property type="component" value="Unassembled WGS sequence"/>
</dbReference>
<keyword evidence="1" id="KW-0472">Membrane</keyword>